<dbReference type="OrthoDB" id="9885569at2"/>
<dbReference type="RefSeq" id="WP_047250757.1">
    <property type="nucleotide sequence ID" value="NZ_CP011367.1"/>
</dbReference>
<dbReference type="Proteomes" id="UP000064201">
    <property type="component" value="Chromosome"/>
</dbReference>
<keyword evidence="3" id="KW-1185">Reference proteome</keyword>
<evidence type="ECO:0000313" key="2">
    <source>
        <dbReference type="EMBL" id="AKJ94366.1"/>
    </source>
</evidence>
<organism evidence="2 3">
    <name type="scientific">Thioalkalivibrio versutus</name>
    <dbReference type="NCBI Taxonomy" id="106634"/>
    <lineage>
        <taxon>Bacteria</taxon>
        <taxon>Pseudomonadati</taxon>
        <taxon>Pseudomonadota</taxon>
        <taxon>Gammaproteobacteria</taxon>
        <taxon>Chromatiales</taxon>
        <taxon>Ectothiorhodospiraceae</taxon>
        <taxon>Thioalkalivibrio</taxon>
    </lineage>
</organism>
<feature type="signal peptide" evidence="1">
    <location>
        <begin position="1"/>
        <end position="16"/>
    </location>
</feature>
<proteinExistence type="predicted"/>
<dbReference type="PATRIC" id="fig|106634.4.peg.565"/>
<sequence>MLGLCISLVFAGAAWADTTELDGDWACPAVMQLAAIGSSQLNLQLDTRSRLHPDGRYKSEGDAVAQFGLWPLTLIATSEGQWQREEQQLTLTVEALDLSPGSPSGVELQRQLIRQITTRLPELPHTEVTRIVAESPTRLVVEHASGERYTCQRL</sequence>
<dbReference type="KEGG" id="tvr:TVD_02795"/>
<dbReference type="AlphaFoldDB" id="A0A0G3G678"/>
<evidence type="ECO:0000256" key="1">
    <source>
        <dbReference type="SAM" id="SignalP"/>
    </source>
</evidence>
<dbReference type="EMBL" id="CP011367">
    <property type="protein sequence ID" value="AKJ94366.1"/>
    <property type="molecule type" value="Genomic_DNA"/>
</dbReference>
<reference evidence="2 3" key="1">
    <citation type="submission" date="2015-04" db="EMBL/GenBank/DDBJ databases">
        <title>Complete Sequence for the Genome of the Thioalkalivibrio versutus D301.</title>
        <authorList>
            <person name="Mu T."/>
            <person name="Zhou J."/>
            <person name="Xu X."/>
        </authorList>
    </citation>
    <scope>NUCLEOTIDE SEQUENCE [LARGE SCALE GENOMIC DNA]</scope>
    <source>
        <strain evidence="2 3">D301</strain>
    </source>
</reference>
<keyword evidence="1" id="KW-0732">Signal</keyword>
<gene>
    <name evidence="2" type="ORF">TVD_02795</name>
</gene>
<feature type="chain" id="PRO_5002553714" evidence="1">
    <location>
        <begin position="17"/>
        <end position="154"/>
    </location>
</feature>
<name>A0A0G3G678_9GAMM</name>
<protein>
    <submittedName>
        <fullName evidence="2">Uncharacterized protein</fullName>
    </submittedName>
</protein>
<accession>A0A0G3G678</accession>
<evidence type="ECO:0000313" key="3">
    <source>
        <dbReference type="Proteomes" id="UP000064201"/>
    </source>
</evidence>